<feature type="compositionally biased region" description="Low complexity" evidence="1">
    <location>
        <begin position="226"/>
        <end position="245"/>
    </location>
</feature>
<dbReference type="OrthoDB" id="4587255at2759"/>
<feature type="compositionally biased region" description="Polar residues" evidence="1">
    <location>
        <begin position="145"/>
        <end position="175"/>
    </location>
</feature>
<proteinExistence type="predicted"/>
<dbReference type="HOGENOM" id="CLU_553305_0_0_1"/>
<dbReference type="GeneID" id="3881706"/>
<feature type="compositionally biased region" description="Polar residues" evidence="1">
    <location>
        <begin position="36"/>
        <end position="57"/>
    </location>
</feature>
<keyword evidence="3" id="KW-1185">Reference proteome</keyword>
<gene>
    <name evidence="2" type="ORF">NCU02883</name>
</gene>
<feature type="region of interest" description="Disordered" evidence="1">
    <location>
        <begin position="15"/>
        <end position="412"/>
    </location>
</feature>
<accession>Q7SHM1</accession>
<dbReference type="RefSeq" id="XP_965565.1">
    <property type="nucleotide sequence ID" value="XM_960472.2"/>
</dbReference>
<organism evidence="2 3">
    <name type="scientific">Neurospora crassa (strain ATCC 24698 / 74-OR23-1A / CBS 708.71 / DSM 1257 / FGSC 987)</name>
    <dbReference type="NCBI Taxonomy" id="367110"/>
    <lineage>
        <taxon>Eukaryota</taxon>
        <taxon>Fungi</taxon>
        <taxon>Dikarya</taxon>
        <taxon>Ascomycota</taxon>
        <taxon>Pezizomycotina</taxon>
        <taxon>Sordariomycetes</taxon>
        <taxon>Sordariomycetidae</taxon>
        <taxon>Sordariales</taxon>
        <taxon>Sordariaceae</taxon>
        <taxon>Neurospora</taxon>
    </lineage>
</organism>
<dbReference type="KEGG" id="ncr:NCU02883"/>
<dbReference type="EMBL" id="CM002236">
    <property type="protein sequence ID" value="EAA36329.1"/>
    <property type="molecule type" value="Genomic_DNA"/>
</dbReference>
<dbReference type="PaxDb" id="5141-EFNCRP00000002242"/>
<dbReference type="VEuPathDB" id="FungiDB:NCU02883"/>
<dbReference type="AlphaFoldDB" id="Q7SHM1"/>
<evidence type="ECO:0000256" key="1">
    <source>
        <dbReference type="SAM" id="MobiDB-lite"/>
    </source>
</evidence>
<protein>
    <submittedName>
        <fullName evidence="2">Uncharacterized protein</fullName>
    </submittedName>
</protein>
<feature type="compositionally biased region" description="Low complexity" evidence="1">
    <location>
        <begin position="365"/>
        <end position="375"/>
    </location>
</feature>
<dbReference type="Proteomes" id="UP000001805">
    <property type="component" value="Chromosome 1, Linkage Group I"/>
</dbReference>
<name>Q7SHM1_NEUCR</name>
<feature type="compositionally biased region" description="Pro residues" evidence="1">
    <location>
        <begin position="73"/>
        <end position="87"/>
    </location>
</feature>
<reference evidence="2 3" key="1">
    <citation type="journal article" date="2003" name="Nature">
        <title>The genome sequence of the filamentous fungus Neurospora crassa.</title>
        <authorList>
            <person name="Galagan J.E."/>
            <person name="Calvo S.E."/>
            <person name="Borkovich K.A."/>
            <person name="Selker E.U."/>
            <person name="Read N.D."/>
            <person name="Jaffe D."/>
            <person name="FitzHugh W."/>
            <person name="Ma L.J."/>
            <person name="Smirnov S."/>
            <person name="Purcell S."/>
            <person name="Rehman B."/>
            <person name="Elkins T."/>
            <person name="Engels R."/>
            <person name="Wang S."/>
            <person name="Nielsen C.B."/>
            <person name="Butler J."/>
            <person name="Endrizzi M."/>
            <person name="Qui D."/>
            <person name="Ianakiev P."/>
            <person name="Bell-Pedersen D."/>
            <person name="Nelson M.A."/>
            <person name="Werner-Washburne M."/>
            <person name="Selitrennikoff C.P."/>
            <person name="Kinsey J.A."/>
            <person name="Braun E.L."/>
            <person name="Zelter A."/>
            <person name="Schulte U."/>
            <person name="Kothe G.O."/>
            <person name="Jedd G."/>
            <person name="Mewes W."/>
            <person name="Staben C."/>
            <person name="Marcotte E."/>
            <person name="Greenberg D."/>
            <person name="Roy A."/>
            <person name="Foley K."/>
            <person name="Naylor J."/>
            <person name="Stange-Thomann N."/>
            <person name="Barrett R."/>
            <person name="Gnerre S."/>
            <person name="Kamal M."/>
            <person name="Kamvysselis M."/>
            <person name="Mauceli E."/>
            <person name="Bielke C."/>
            <person name="Rudd S."/>
            <person name="Frishman D."/>
            <person name="Krystofova S."/>
            <person name="Rasmussen C."/>
            <person name="Metzenberg R.L."/>
            <person name="Perkins D.D."/>
            <person name="Kroken S."/>
            <person name="Cogoni C."/>
            <person name="Macino G."/>
            <person name="Catcheside D."/>
            <person name="Li W."/>
            <person name="Pratt R.J."/>
            <person name="Osmani S.A."/>
            <person name="DeSouza C.P."/>
            <person name="Glass L."/>
            <person name="Orbach M.J."/>
            <person name="Berglund J.A."/>
            <person name="Voelker R."/>
            <person name="Yarden O."/>
            <person name="Plamann M."/>
            <person name="Seiler S."/>
            <person name="Dunlap J."/>
            <person name="Radford A."/>
            <person name="Aramayo R."/>
            <person name="Natvig D.O."/>
            <person name="Alex L.A."/>
            <person name="Mannhaupt G."/>
            <person name="Ebbole D.J."/>
            <person name="Freitag M."/>
            <person name="Paulsen I."/>
            <person name="Sachs M.S."/>
            <person name="Lander E.S."/>
            <person name="Nusbaum C."/>
            <person name="Birren B."/>
        </authorList>
    </citation>
    <scope>NUCLEOTIDE SEQUENCE [LARGE SCALE GENOMIC DNA]</scope>
    <source>
        <strain evidence="3">ATCC 24698 / 74-OR23-1A / CBS 708.71 / DSM 1257 / FGSC 987</strain>
    </source>
</reference>
<feature type="compositionally biased region" description="Acidic residues" evidence="1">
    <location>
        <begin position="352"/>
        <end position="363"/>
    </location>
</feature>
<dbReference type="OMA" id="RGHYQIP"/>
<sequence length="505" mass="54673">MAAFVSALKLACARPLPADPSPVVPGSILTRPEGSPNPSSVPYTTSMAALHGQSMSKSGIGRDYITDVYIGPPRRPPQRPPRYPPLPTSRHTRGTSLPPLVIPNNASPAPRPRPLSELGPKEASSTVFMNFSLPRPVACRKKSSVDITASNTQSTHLSVPDTNSTHGDNNYSASNAGWVPPPPKSPQRPSTSRGHYQIPPRPKSPQRPSTSRGHYQIPPPLPTSNRPLSSGSDSSPSRPLSSGSDQVPELEPDVYNDDVSIISDAAPTPPPPTYAPPSPPVKSPLRPWSVSSTYSQVSSSSSSSSGFPLHRSSFYPGKRNPPPRINFRPSSQAYHPTSKKSVPNLRRQQSESTDDSTGSEDNDATTTTTTTTTGTTGNGRRQPKTYKLDDARSRSHRRREMSPSDVDLDDPTARECSKAEAEAFTQLIGIIDRFNAREGGSPSVPDRLARRVSSLHLRVATPVFDPADEQRELWAKGLRKLSPTVYVADVDSVWGYYFDEDTSPI</sequence>
<feature type="compositionally biased region" description="Polar residues" evidence="1">
    <location>
        <begin position="328"/>
        <end position="341"/>
    </location>
</feature>
<evidence type="ECO:0000313" key="2">
    <source>
        <dbReference type="EMBL" id="EAA36329.1"/>
    </source>
</evidence>
<evidence type="ECO:0000313" key="3">
    <source>
        <dbReference type="Proteomes" id="UP000001805"/>
    </source>
</evidence>
<feature type="compositionally biased region" description="Low complexity" evidence="1">
    <location>
        <begin position="283"/>
        <end position="313"/>
    </location>
</feature>
<feature type="compositionally biased region" description="Pro residues" evidence="1">
    <location>
        <begin position="267"/>
        <end position="282"/>
    </location>
</feature>
<dbReference type="InParanoid" id="Q7SHM1"/>